<dbReference type="GO" id="GO:0003677">
    <property type="term" value="F:DNA binding"/>
    <property type="evidence" value="ECO:0007669"/>
    <property type="project" value="UniProtKB-KW"/>
</dbReference>
<dbReference type="InterPro" id="IPR003340">
    <property type="entry name" value="B3_DNA-bd"/>
</dbReference>
<evidence type="ECO:0000256" key="1">
    <source>
        <dbReference type="ARBA" id="ARBA00004123"/>
    </source>
</evidence>
<comment type="subcellular location">
    <subcellularLocation>
        <location evidence="1">Nucleus</location>
    </subcellularLocation>
</comment>
<dbReference type="Proteomes" id="UP000002051">
    <property type="component" value="Chromosome 5"/>
</dbReference>
<keyword evidence="4" id="KW-0804">Transcription</keyword>
<evidence type="ECO:0000313" key="9">
    <source>
        <dbReference type="Proteomes" id="UP000002051"/>
    </source>
</evidence>
<dbReference type="GO" id="GO:0005634">
    <property type="term" value="C:nucleus"/>
    <property type="evidence" value="ECO:0007669"/>
    <property type="project" value="UniProtKB-SubCell"/>
</dbReference>
<dbReference type="EMBL" id="CM001221">
    <property type="protein sequence ID" value="AES97386.1"/>
    <property type="molecule type" value="Genomic_DNA"/>
</dbReference>
<evidence type="ECO:0000256" key="3">
    <source>
        <dbReference type="ARBA" id="ARBA00023125"/>
    </source>
</evidence>
<dbReference type="PaxDb" id="3880-AES97386"/>
<evidence type="ECO:0000313" key="7">
    <source>
        <dbReference type="EMBL" id="AES97386.1"/>
    </source>
</evidence>
<feature type="domain" description="TF-B3" evidence="6">
    <location>
        <begin position="70"/>
        <end position="108"/>
    </location>
</feature>
<dbReference type="SUPFAM" id="SSF101936">
    <property type="entry name" value="DNA-binding pseudobarrel domain"/>
    <property type="match status" value="1"/>
</dbReference>
<dbReference type="EnsemblPlants" id="AES97386">
    <property type="protein sequence ID" value="AES97386"/>
    <property type="gene ID" value="MTR_5g053510"/>
</dbReference>
<reference evidence="8" key="3">
    <citation type="submission" date="2015-04" db="UniProtKB">
        <authorList>
            <consortium name="EnsemblPlants"/>
        </authorList>
    </citation>
    <scope>IDENTIFICATION</scope>
    <source>
        <strain evidence="8">cv. Jemalong A17</strain>
    </source>
</reference>
<dbReference type="Gene3D" id="2.40.330.10">
    <property type="entry name" value="DNA-binding pseudobarrel domain"/>
    <property type="match status" value="1"/>
</dbReference>
<dbReference type="HOGENOM" id="CLU_2187855_0_0_1"/>
<keyword evidence="2" id="KW-0805">Transcription regulation</keyword>
<keyword evidence="5" id="KW-0539">Nucleus</keyword>
<reference evidence="7 9" key="1">
    <citation type="journal article" date="2011" name="Nature">
        <title>The Medicago genome provides insight into the evolution of rhizobial symbioses.</title>
        <authorList>
            <person name="Young N.D."/>
            <person name="Debelle F."/>
            <person name="Oldroyd G.E."/>
            <person name="Geurts R."/>
            <person name="Cannon S.B."/>
            <person name="Udvardi M.K."/>
            <person name="Benedito V.A."/>
            <person name="Mayer K.F."/>
            <person name="Gouzy J."/>
            <person name="Schoof H."/>
            <person name="Van de Peer Y."/>
            <person name="Proost S."/>
            <person name="Cook D.R."/>
            <person name="Meyers B.C."/>
            <person name="Spannagl M."/>
            <person name="Cheung F."/>
            <person name="De Mita S."/>
            <person name="Krishnakumar V."/>
            <person name="Gundlach H."/>
            <person name="Zhou S."/>
            <person name="Mudge J."/>
            <person name="Bharti A.K."/>
            <person name="Murray J.D."/>
            <person name="Naoumkina M.A."/>
            <person name="Rosen B."/>
            <person name="Silverstein K.A."/>
            <person name="Tang H."/>
            <person name="Rombauts S."/>
            <person name="Zhao P.X."/>
            <person name="Zhou P."/>
            <person name="Barbe V."/>
            <person name="Bardou P."/>
            <person name="Bechner M."/>
            <person name="Bellec A."/>
            <person name="Berger A."/>
            <person name="Berges H."/>
            <person name="Bidwell S."/>
            <person name="Bisseling T."/>
            <person name="Choisne N."/>
            <person name="Couloux A."/>
            <person name="Denny R."/>
            <person name="Deshpande S."/>
            <person name="Dai X."/>
            <person name="Doyle J.J."/>
            <person name="Dudez A.M."/>
            <person name="Farmer A.D."/>
            <person name="Fouteau S."/>
            <person name="Franken C."/>
            <person name="Gibelin C."/>
            <person name="Gish J."/>
            <person name="Goldstein S."/>
            <person name="Gonzalez A.J."/>
            <person name="Green P.J."/>
            <person name="Hallab A."/>
            <person name="Hartog M."/>
            <person name="Hua A."/>
            <person name="Humphray S.J."/>
            <person name="Jeong D.H."/>
            <person name="Jing Y."/>
            <person name="Jocker A."/>
            <person name="Kenton S.M."/>
            <person name="Kim D.J."/>
            <person name="Klee K."/>
            <person name="Lai H."/>
            <person name="Lang C."/>
            <person name="Lin S."/>
            <person name="Macmil S.L."/>
            <person name="Magdelenat G."/>
            <person name="Matthews L."/>
            <person name="McCorrison J."/>
            <person name="Monaghan E.L."/>
            <person name="Mun J.H."/>
            <person name="Najar F.Z."/>
            <person name="Nicholson C."/>
            <person name="Noirot C."/>
            <person name="O'Bleness M."/>
            <person name="Paule C.R."/>
            <person name="Poulain J."/>
            <person name="Prion F."/>
            <person name="Qin B."/>
            <person name="Qu C."/>
            <person name="Retzel E.F."/>
            <person name="Riddle C."/>
            <person name="Sallet E."/>
            <person name="Samain S."/>
            <person name="Samson N."/>
            <person name="Sanders I."/>
            <person name="Saurat O."/>
            <person name="Scarpelli C."/>
            <person name="Schiex T."/>
            <person name="Segurens B."/>
            <person name="Severin A.J."/>
            <person name="Sherrier D.J."/>
            <person name="Shi R."/>
            <person name="Sims S."/>
            <person name="Singer S.R."/>
            <person name="Sinharoy S."/>
            <person name="Sterck L."/>
            <person name="Viollet A."/>
            <person name="Wang B.B."/>
            <person name="Wang K."/>
            <person name="Wang M."/>
            <person name="Wang X."/>
            <person name="Warfsmann J."/>
            <person name="Weissenbach J."/>
            <person name="White D.D."/>
            <person name="White J.D."/>
            <person name="Wiley G.B."/>
            <person name="Wincker P."/>
            <person name="Xing Y."/>
            <person name="Yang L."/>
            <person name="Yao Z."/>
            <person name="Ying F."/>
            <person name="Zhai J."/>
            <person name="Zhou L."/>
            <person name="Zuber A."/>
            <person name="Denarie J."/>
            <person name="Dixon R.A."/>
            <person name="May G.D."/>
            <person name="Schwartz D.C."/>
            <person name="Rogers J."/>
            <person name="Quetier F."/>
            <person name="Town C.D."/>
            <person name="Roe B.A."/>
        </authorList>
    </citation>
    <scope>NUCLEOTIDE SEQUENCE [LARGE SCALE GENOMIC DNA]</scope>
    <source>
        <strain evidence="7">A17</strain>
        <strain evidence="8 9">cv. Jemalong A17</strain>
    </source>
</reference>
<sequence>MAGYRVVLKRQILGGFETVHLPYQVLPPDFNDFLWDDDFDCLFLCNGNPNEGIVIAEIEYQSNESLNTKLKNGWETFCNNNEFQLGDTIRFKFFDGKKSPFVHVYRNNP</sequence>
<name>G7JX45_MEDTR</name>
<accession>G7JX45</accession>
<evidence type="ECO:0000256" key="2">
    <source>
        <dbReference type="ARBA" id="ARBA00023015"/>
    </source>
</evidence>
<protein>
    <submittedName>
        <fullName evidence="7">B3 DNA-binding domain protein</fullName>
    </submittedName>
</protein>
<reference evidence="7 9" key="2">
    <citation type="journal article" date="2014" name="BMC Genomics">
        <title>An improved genome release (version Mt4.0) for the model legume Medicago truncatula.</title>
        <authorList>
            <person name="Tang H."/>
            <person name="Krishnakumar V."/>
            <person name="Bidwell S."/>
            <person name="Rosen B."/>
            <person name="Chan A."/>
            <person name="Zhou S."/>
            <person name="Gentzbittel L."/>
            <person name="Childs K.L."/>
            <person name="Yandell M."/>
            <person name="Gundlach H."/>
            <person name="Mayer K.F."/>
            <person name="Schwartz D.C."/>
            <person name="Town C.D."/>
        </authorList>
    </citation>
    <scope>GENOME REANNOTATION</scope>
    <source>
        <strain evidence="8 9">cv. Jemalong A17</strain>
    </source>
</reference>
<dbReference type="AlphaFoldDB" id="G7JX45"/>
<organism evidence="7 9">
    <name type="scientific">Medicago truncatula</name>
    <name type="common">Barrel medic</name>
    <name type="synonym">Medicago tribuloides</name>
    <dbReference type="NCBI Taxonomy" id="3880"/>
    <lineage>
        <taxon>Eukaryota</taxon>
        <taxon>Viridiplantae</taxon>
        <taxon>Streptophyta</taxon>
        <taxon>Embryophyta</taxon>
        <taxon>Tracheophyta</taxon>
        <taxon>Spermatophyta</taxon>
        <taxon>Magnoliopsida</taxon>
        <taxon>eudicotyledons</taxon>
        <taxon>Gunneridae</taxon>
        <taxon>Pentapetalae</taxon>
        <taxon>rosids</taxon>
        <taxon>fabids</taxon>
        <taxon>Fabales</taxon>
        <taxon>Fabaceae</taxon>
        <taxon>Papilionoideae</taxon>
        <taxon>50 kb inversion clade</taxon>
        <taxon>NPAAA clade</taxon>
        <taxon>Hologalegina</taxon>
        <taxon>IRL clade</taxon>
        <taxon>Trifolieae</taxon>
        <taxon>Medicago</taxon>
    </lineage>
</organism>
<evidence type="ECO:0000259" key="6">
    <source>
        <dbReference type="PROSITE" id="PS50863"/>
    </source>
</evidence>
<keyword evidence="3 7" id="KW-0238">DNA-binding</keyword>
<evidence type="ECO:0000313" key="8">
    <source>
        <dbReference type="EnsemblPlants" id="AES97386"/>
    </source>
</evidence>
<keyword evidence="9" id="KW-1185">Reference proteome</keyword>
<dbReference type="PROSITE" id="PS50863">
    <property type="entry name" value="B3"/>
    <property type="match status" value="1"/>
</dbReference>
<evidence type="ECO:0000256" key="5">
    <source>
        <dbReference type="ARBA" id="ARBA00023242"/>
    </source>
</evidence>
<proteinExistence type="predicted"/>
<evidence type="ECO:0000256" key="4">
    <source>
        <dbReference type="ARBA" id="ARBA00023163"/>
    </source>
</evidence>
<gene>
    <name evidence="7" type="ordered locus">MTR_5g053510</name>
</gene>
<dbReference type="InterPro" id="IPR015300">
    <property type="entry name" value="DNA-bd_pseudobarrel_sf"/>
</dbReference>